<dbReference type="InterPro" id="IPR006059">
    <property type="entry name" value="SBP"/>
</dbReference>
<evidence type="ECO:0000256" key="4">
    <source>
        <dbReference type="ARBA" id="ARBA00023139"/>
    </source>
</evidence>
<dbReference type="PROSITE" id="PS51257">
    <property type="entry name" value="PROKAR_LIPOPROTEIN"/>
    <property type="match status" value="1"/>
</dbReference>
<gene>
    <name evidence="7" type="ORF">H9838_06280</name>
</gene>
<dbReference type="Pfam" id="PF01547">
    <property type="entry name" value="SBP_bac_1"/>
    <property type="match status" value="1"/>
</dbReference>
<evidence type="ECO:0000313" key="7">
    <source>
        <dbReference type="EMBL" id="HIY26766.1"/>
    </source>
</evidence>
<evidence type="ECO:0000256" key="6">
    <source>
        <dbReference type="SAM" id="SignalP"/>
    </source>
</evidence>
<evidence type="ECO:0000313" key="8">
    <source>
        <dbReference type="Proteomes" id="UP000823915"/>
    </source>
</evidence>
<protein>
    <submittedName>
        <fullName evidence="7">Extracellular solute-binding protein</fullName>
    </submittedName>
</protein>
<organism evidence="7 8">
    <name type="scientific">Candidatus Acutalibacter pullistercoris</name>
    <dbReference type="NCBI Taxonomy" id="2838418"/>
    <lineage>
        <taxon>Bacteria</taxon>
        <taxon>Bacillati</taxon>
        <taxon>Bacillota</taxon>
        <taxon>Clostridia</taxon>
        <taxon>Eubacteriales</taxon>
        <taxon>Acutalibacteraceae</taxon>
        <taxon>Acutalibacter</taxon>
    </lineage>
</organism>
<dbReference type="InterPro" id="IPR050490">
    <property type="entry name" value="Bact_solute-bd_prot1"/>
</dbReference>
<keyword evidence="4" id="KW-0564">Palmitate</keyword>
<keyword evidence="3" id="KW-0472">Membrane</keyword>
<evidence type="ECO:0000256" key="2">
    <source>
        <dbReference type="ARBA" id="ARBA00022729"/>
    </source>
</evidence>
<proteinExistence type="predicted"/>
<comment type="caution">
    <text evidence="7">The sequence shown here is derived from an EMBL/GenBank/DDBJ whole genome shotgun (WGS) entry which is preliminary data.</text>
</comment>
<feature type="non-terminal residue" evidence="7">
    <location>
        <position position="370"/>
    </location>
</feature>
<feature type="signal peptide" evidence="6">
    <location>
        <begin position="1"/>
        <end position="21"/>
    </location>
</feature>
<reference evidence="7" key="1">
    <citation type="journal article" date="2021" name="PeerJ">
        <title>Extensive microbial diversity within the chicken gut microbiome revealed by metagenomics and culture.</title>
        <authorList>
            <person name="Gilroy R."/>
            <person name="Ravi A."/>
            <person name="Getino M."/>
            <person name="Pursley I."/>
            <person name="Horton D.L."/>
            <person name="Alikhan N.F."/>
            <person name="Baker D."/>
            <person name="Gharbi K."/>
            <person name="Hall N."/>
            <person name="Watson M."/>
            <person name="Adriaenssens E.M."/>
            <person name="Foster-Nyarko E."/>
            <person name="Jarju S."/>
            <person name="Secka A."/>
            <person name="Antonio M."/>
            <person name="Oren A."/>
            <person name="Chaudhuri R.R."/>
            <person name="La Ragione R."/>
            <person name="Hildebrand F."/>
            <person name="Pallen M.J."/>
        </authorList>
    </citation>
    <scope>NUCLEOTIDE SEQUENCE</scope>
    <source>
        <strain evidence="7">1282</strain>
    </source>
</reference>
<dbReference type="PANTHER" id="PTHR43649:SF33">
    <property type="entry name" value="POLYGALACTURONAN_RHAMNOGALACTURONAN-BINDING PROTEIN YTCQ"/>
    <property type="match status" value="1"/>
</dbReference>
<dbReference type="AlphaFoldDB" id="A0A9D1YCR9"/>
<evidence type="ECO:0000256" key="3">
    <source>
        <dbReference type="ARBA" id="ARBA00023136"/>
    </source>
</evidence>
<sequence length="370" mass="41034">MSRRWMALLLAGLVLAGGALTGCQQEEERKVVSTAPEDQPVENDGEEALLVVGLAEPDAAVQELVEEIGEKYEADYPNTQVEVRSYGSWEALEEATASGEVDIPQLREENVPGAVMDGLLLDLYQAVDTWKDRYSLSQEAWQAARSMGKDYVYVLPYDFDQFVTYYRTDWFEEYNATAESAITPREWCRSWDQIQRGNDRMGDKCRVLFGGADKLGYLFDSNLWSDVARGRMADAAAAYFAAGDEHVTICTWDMAEQSVKNFRDRINSLAVPETLEWTEEEAVEAFVRGEGAILFASSQAEETLREQMPEGSWAVIGPVQGGSGAAVICDQYVGWGVSAASEEPETAAHFLLFLSNTDNNTHFAKEAGCL</sequence>
<dbReference type="PANTHER" id="PTHR43649">
    <property type="entry name" value="ARABINOSE-BINDING PROTEIN-RELATED"/>
    <property type="match status" value="1"/>
</dbReference>
<name>A0A9D1YCR9_9FIRM</name>
<dbReference type="Proteomes" id="UP000823915">
    <property type="component" value="Unassembled WGS sequence"/>
</dbReference>
<dbReference type="SUPFAM" id="SSF53850">
    <property type="entry name" value="Periplasmic binding protein-like II"/>
    <property type="match status" value="1"/>
</dbReference>
<feature type="chain" id="PRO_5038833023" evidence="6">
    <location>
        <begin position="22"/>
        <end position="370"/>
    </location>
</feature>
<reference evidence="7" key="2">
    <citation type="submission" date="2021-04" db="EMBL/GenBank/DDBJ databases">
        <authorList>
            <person name="Gilroy R."/>
        </authorList>
    </citation>
    <scope>NUCLEOTIDE SEQUENCE</scope>
    <source>
        <strain evidence="7">1282</strain>
    </source>
</reference>
<keyword evidence="1" id="KW-1003">Cell membrane</keyword>
<keyword evidence="2 6" id="KW-0732">Signal</keyword>
<dbReference type="EMBL" id="DXDU01000104">
    <property type="protein sequence ID" value="HIY26766.1"/>
    <property type="molecule type" value="Genomic_DNA"/>
</dbReference>
<keyword evidence="5" id="KW-0449">Lipoprotein</keyword>
<dbReference type="Gene3D" id="3.40.190.10">
    <property type="entry name" value="Periplasmic binding protein-like II"/>
    <property type="match status" value="1"/>
</dbReference>
<evidence type="ECO:0000256" key="5">
    <source>
        <dbReference type="ARBA" id="ARBA00023288"/>
    </source>
</evidence>
<evidence type="ECO:0000256" key="1">
    <source>
        <dbReference type="ARBA" id="ARBA00022475"/>
    </source>
</evidence>
<accession>A0A9D1YCR9</accession>